<feature type="domain" description="Helicase ATP-binding" evidence="6">
    <location>
        <begin position="1095"/>
        <end position="1270"/>
    </location>
</feature>
<dbReference type="Pfam" id="PF02889">
    <property type="entry name" value="Sec63"/>
    <property type="match status" value="2"/>
</dbReference>
<dbReference type="OrthoDB" id="5575at2759"/>
<feature type="domain" description="Helicase C-terminal" evidence="7">
    <location>
        <begin position="486"/>
        <end position="696"/>
    </location>
</feature>
<accession>A0A2T7A0J1</accession>
<dbReference type="InterPro" id="IPR035892">
    <property type="entry name" value="C2_domain_sf"/>
</dbReference>
<evidence type="ECO:0000256" key="5">
    <source>
        <dbReference type="ARBA" id="ARBA00022840"/>
    </source>
</evidence>
<dbReference type="InterPro" id="IPR004179">
    <property type="entry name" value="Sec63-dom"/>
</dbReference>
<evidence type="ECO:0000256" key="1">
    <source>
        <dbReference type="ARBA" id="ARBA00010140"/>
    </source>
</evidence>
<dbReference type="STRING" id="42251.A0A2T7A0J1"/>
<evidence type="ECO:0000256" key="2">
    <source>
        <dbReference type="ARBA" id="ARBA00022741"/>
    </source>
</evidence>
<dbReference type="Gene3D" id="2.60.40.150">
    <property type="entry name" value="C2 domain"/>
    <property type="match status" value="2"/>
</dbReference>
<dbReference type="PROSITE" id="PS51194">
    <property type="entry name" value="HELICASE_CTER"/>
    <property type="match status" value="2"/>
</dbReference>
<evidence type="ECO:0000313" key="8">
    <source>
        <dbReference type="EMBL" id="PUU81252.1"/>
    </source>
</evidence>
<dbReference type="GO" id="GO:0032991">
    <property type="term" value="C:protein-containing complex"/>
    <property type="evidence" value="ECO:0007669"/>
    <property type="project" value="UniProtKB-ARBA"/>
</dbReference>
<keyword evidence="3 8" id="KW-0378">Hydrolase</keyword>
<dbReference type="FunFam" id="3.40.50.300:FF:000062">
    <property type="entry name" value="U5 small nuclear ribonucleoprotein helicase"/>
    <property type="match status" value="1"/>
</dbReference>
<dbReference type="CDD" id="cd18022">
    <property type="entry name" value="DEXHc_ASCC3_2"/>
    <property type="match status" value="1"/>
</dbReference>
<dbReference type="PANTHER" id="PTHR47961">
    <property type="entry name" value="DNA POLYMERASE THETA, PUTATIVE (AFU_ORTHOLOGUE AFUA_1G05260)-RELATED"/>
    <property type="match status" value="1"/>
</dbReference>
<dbReference type="GO" id="GO:0005524">
    <property type="term" value="F:ATP binding"/>
    <property type="evidence" value="ECO:0007669"/>
    <property type="project" value="UniProtKB-KW"/>
</dbReference>
<dbReference type="GO" id="GO:0005634">
    <property type="term" value="C:nucleus"/>
    <property type="evidence" value="ECO:0007669"/>
    <property type="project" value="TreeGrafter"/>
</dbReference>
<dbReference type="FunFam" id="1.10.3380.10:FF:000002">
    <property type="entry name" value="Activating signal cointegrator 1 complex subunit 3"/>
    <property type="match status" value="1"/>
</dbReference>
<dbReference type="Pfam" id="PF00270">
    <property type="entry name" value="DEAD"/>
    <property type="match status" value="2"/>
</dbReference>
<dbReference type="PROSITE" id="PS51192">
    <property type="entry name" value="HELICASE_ATP_BIND_1"/>
    <property type="match status" value="2"/>
</dbReference>
<evidence type="ECO:0000259" key="6">
    <source>
        <dbReference type="PROSITE" id="PS51192"/>
    </source>
</evidence>
<sequence>MPTLPDQEPSPAFQWLQHLSRMDEALAHLPAFPNSHLPHPSEYGLDLPLDEEPTESFRIADDLFDDLSLDGALSSPPTDDTAHPLSYDYSWLLARCRAISTRQRSAITAVDLSERLLNGGLQSRLVDLLGLDELEFVLDLIVHRTDLTPLGLSRPSLSTPGSALQLLTREEREHALGQSELEHKSRPLGPKYSQPVASYPHVYRAHDAGNTLSFSGKKYNLPLGSQTIDQKEYEETTIPATKVGTVRAGEKLVQIEDMDTLCRNTFRNYKSLNRMQSLVYPVAYQTNENMLICAPTGAGKTDAAMLTILHTISLNCTPSPGAASGEASIYCNKDQFKIVYVAPMKALAAEIVEKLGKRLRWLGIEVRELTGDMHLTKAEIVRTQIIVTTPEKWDVVTRKSTGDTELTLVARTQRQVESTQSMIRIVGLSATLPNFVDVAMFLKVNLSQGLFYFDASFRPVPLEQHFVGVKGKPGSKFSNENLDKTSFEKVKEMLQQDHQVMVFVHSRKDTLKTARLFYQMAVDEMCLELLDNTGHDQYNQVCKEMARSKGRELRELFKKGFGIHHAGMLRSDRNLVEKMFGDGLIKVLCCTATLAWGVNLPAAAVVIKGTQIYNTQKGSFMDLGILDVLQIFGRAGRPQFQQYGIGFICTTHDKLAHYLAAVTQQHPIESRFAEKIVDNLNAEIALGTVTSIEEGIQWLGYSYMFVRWKKNPLTYGIEWQELSDDPHLYSQRKKLIVRASRRLQQTQMIIFDEKAQSLTPKNIGRIASDFYILNNSVEIFNNMMKSQATEADILTMLSLSGEFDNIQSRDTESQELETLRKTVCPCDIGGAKDTSHAKVNILLQSYISKASLEDFALVSDSAYVAQNSARICRALFHIALNRRWGELCQVLLSICKSIEKRIWSYQHPLAQFRLPFHIIGGLVHNQKMGPQISSLLAIFPTLNVDTEIAPLNRDVLRIHLYITPDFRWDDKIHGNSESYWIWVENSETCEIYHSEFFILRRRKLYDDHELNFTIPLSDPLPPQIYIRAVSDRWLGAETVTPISFQHLIRPDTEAIYTPLLNLQPLPITALKDERLEMIYGKKFQYFNPMQTQIFHRLYHTPSNILLGSPTGSGKTIACELAMWWAFRENPRSKVVYIAPMKALVRERVKDWNARLTAPMRLKLVELTGDNTPDTRTIQDADIIITTPEKWDGISRSWQTRGYVRQVSLVIIDEIHLLGGDRGPILEIIVSRMNYIASQTDRPVRIMGMSTACANASDLANWLGVKDGLYNFRHSVRPVPLEIYIDGFPEQHGFCPLMQSMNRPAFLAIKTHSPRKPVIIFVASRRQTRLTAKDMIAFCGLEDNPRQFLHISEEELQGLLSQVKDQSLKEALQFGVGLHHAGLIESDRQLVEELFTHNRIQVLVATSTLAWGVNLPAHLVIVKGTQFFDAKTEGYKDMDLTDVLQMLGRAGRPQFDTSGIARIFTQDAKKSFYKYFLHTGFPVESSLHKVVDDHLGAEVSSGTISNKQDALDYFTWTFFFRRLHKNPTYYGLEIPPEEQDSALAMEEVNHYLVGMVDNSMLELSKSGCVIAYPNGDLESTPLGKIASYYYLSHKTIRNLVRNAKRQATLEDCLEWVCTATEYDELPVRHNEDLINVELSKALPFKAEKLGLPMWDPHVKAFLLIQAFISRIELPISDYITDQNSASIDVLAELGYLSTTSTMITLMQSIKQARWPNDGILSLLPGIEPSTEKSLRENGAIAPLLPKNLASLSQLSDKGLRKLADLAGIPQAGAGRRNFLLAASSIPQISISVTTATASALSASLARQNASQHRDFRIHAPKFPKPQTEGWFVLLGDSRKDELYTLKRVGWPTRSGTGGGKPSVKFSLGLPEGGVLEGSDATLLVVSDGYLGLVLRTGVHLQTTQVAPGTWIEKGGEVELGG</sequence>
<keyword evidence="2" id="KW-0547">Nucleotide-binding</keyword>
<dbReference type="SUPFAM" id="SSF158702">
    <property type="entry name" value="Sec63 N-terminal domain-like"/>
    <property type="match status" value="2"/>
</dbReference>
<name>A0A2T7A0J1_TUBBO</name>
<dbReference type="InterPro" id="IPR014001">
    <property type="entry name" value="Helicase_ATP-bd"/>
</dbReference>
<evidence type="ECO:0000313" key="9">
    <source>
        <dbReference type="Proteomes" id="UP000244722"/>
    </source>
</evidence>
<reference evidence="8 9" key="1">
    <citation type="submission" date="2017-04" db="EMBL/GenBank/DDBJ databases">
        <title>Draft genome sequence of Tuber borchii Vittad., a whitish edible truffle.</title>
        <authorList>
            <consortium name="DOE Joint Genome Institute"/>
            <person name="Murat C."/>
            <person name="Kuo A."/>
            <person name="Barry K.W."/>
            <person name="Clum A."/>
            <person name="Dockter R.B."/>
            <person name="Fauchery L."/>
            <person name="Iotti M."/>
            <person name="Kohler A."/>
            <person name="Labutti K."/>
            <person name="Lindquist E.A."/>
            <person name="Lipzen A."/>
            <person name="Ohm R.A."/>
            <person name="Wang M."/>
            <person name="Grigoriev I.V."/>
            <person name="Zambonelli A."/>
            <person name="Martin F.M."/>
        </authorList>
    </citation>
    <scope>NUCLEOTIDE SEQUENCE [LARGE SCALE GENOMIC DNA]</scope>
    <source>
        <strain evidence="8 9">Tbo3840</strain>
    </source>
</reference>
<dbReference type="Pfam" id="PF23445">
    <property type="entry name" value="WHD_SNRNP200"/>
    <property type="match status" value="2"/>
</dbReference>
<comment type="similarity">
    <text evidence="1">Belongs to the helicase family. SKI2 subfamily.</text>
</comment>
<feature type="domain" description="Helicase C-terminal" evidence="7">
    <location>
        <begin position="1279"/>
        <end position="1494"/>
    </location>
</feature>
<dbReference type="InterPro" id="IPR011545">
    <property type="entry name" value="DEAD/DEAH_box_helicase_dom"/>
</dbReference>
<dbReference type="SMART" id="SM00490">
    <property type="entry name" value="HELICc"/>
    <property type="match status" value="2"/>
</dbReference>
<proteinExistence type="inferred from homology"/>
<dbReference type="InterPro" id="IPR050474">
    <property type="entry name" value="Hel308_SKI2-like"/>
</dbReference>
<dbReference type="Pfam" id="PF00271">
    <property type="entry name" value="Helicase_C"/>
    <property type="match status" value="2"/>
</dbReference>
<feature type="domain" description="Helicase ATP-binding" evidence="6">
    <location>
        <begin position="281"/>
        <end position="450"/>
    </location>
</feature>
<dbReference type="FunFam" id="1.10.10.10:FF:000024">
    <property type="entry name" value="U5 small nuclear ribonucleoprotein helicase"/>
    <property type="match status" value="1"/>
</dbReference>
<comment type="caution">
    <text evidence="8">The sequence shown here is derived from an EMBL/GenBank/DDBJ whole genome shotgun (WGS) entry which is preliminary data.</text>
</comment>
<dbReference type="Gene3D" id="1.10.10.10">
    <property type="entry name" value="Winged helix-like DNA-binding domain superfamily/Winged helix DNA-binding domain"/>
    <property type="match status" value="2"/>
</dbReference>
<dbReference type="InterPro" id="IPR036388">
    <property type="entry name" value="WH-like_DNA-bd_sf"/>
</dbReference>
<evidence type="ECO:0000259" key="7">
    <source>
        <dbReference type="PROSITE" id="PS51194"/>
    </source>
</evidence>
<dbReference type="SUPFAM" id="SSF81296">
    <property type="entry name" value="E set domains"/>
    <property type="match status" value="1"/>
</dbReference>
<dbReference type="SUPFAM" id="SSF46785">
    <property type="entry name" value="Winged helix' DNA-binding domain"/>
    <property type="match status" value="1"/>
</dbReference>
<dbReference type="EMBL" id="NESQ01000048">
    <property type="protein sequence ID" value="PUU81252.1"/>
    <property type="molecule type" value="Genomic_DNA"/>
</dbReference>
<dbReference type="SMART" id="SM00973">
    <property type="entry name" value="Sec63"/>
    <property type="match status" value="2"/>
</dbReference>
<dbReference type="PIRSF" id="PIRSF039073">
    <property type="entry name" value="BRR2"/>
    <property type="match status" value="1"/>
</dbReference>
<dbReference type="SUPFAM" id="SSF52540">
    <property type="entry name" value="P-loop containing nucleoside triphosphate hydrolases"/>
    <property type="match status" value="4"/>
</dbReference>
<dbReference type="PANTHER" id="PTHR47961:SF4">
    <property type="entry name" value="ACTIVATING SIGNAL COINTEGRATOR 1 COMPLEX SUBUNIT 3"/>
    <property type="match status" value="1"/>
</dbReference>
<evidence type="ECO:0000256" key="4">
    <source>
        <dbReference type="ARBA" id="ARBA00022806"/>
    </source>
</evidence>
<keyword evidence="5" id="KW-0067">ATP-binding</keyword>
<dbReference type="InterPro" id="IPR036390">
    <property type="entry name" value="WH_DNA-bd_sf"/>
</dbReference>
<dbReference type="Proteomes" id="UP000244722">
    <property type="component" value="Unassembled WGS sequence"/>
</dbReference>
<protein>
    <submittedName>
        <fullName evidence="8">P-loop containing nucleoside triphosphate hydrolase protein</fullName>
    </submittedName>
</protein>
<dbReference type="Gene3D" id="3.40.50.300">
    <property type="entry name" value="P-loop containing nucleotide triphosphate hydrolases"/>
    <property type="match status" value="4"/>
</dbReference>
<dbReference type="InterPro" id="IPR014756">
    <property type="entry name" value="Ig_E-set"/>
</dbReference>
<keyword evidence="9" id="KW-1185">Reference proteome</keyword>
<gene>
    <name evidence="8" type="ORF">B9Z19DRAFT_1099878</name>
</gene>
<dbReference type="CDD" id="cd18795">
    <property type="entry name" value="SF2_C_Ski2"/>
    <property type="match status" value="2"/>
</dbReference>
<dbReference type="SMART" id="SM00487">
    <property type="entry name" value="DEXDc"/>
    <property type="match status" value="2"/>
</dbReference>
<dbReference type="FunFam" id="3.40.50.300:FF:000231">
    <property type="entry name" value="Activating signal cointegrator 1 complex subunit 3"/>
    <property type="match status" value="1"/>
</dbReference>
<organism evidence="8 9">
    <name type="scientific">Tuber borchii</name>
    <name type="common">White truffle</name>
    <dbReference type="NCBI Taxonomy" id="42251"/>
    <lineage>
        <taxon>Eukaryota</taxon>
        <taxon>Fungi</taxon>
        <taxon>Dikarya</taxon>
        <taxon>Ascomycota</taxon>
        <taxon>Pezizomycotina</taxon>
        <taxon>Pezizomycetes</taxon>
        <taxon>Pezizales</taxon>
        <taxon>Tuberaceae</taxon>
        <taxon>Tuber</taxon>
    </lineage>
</organism>
<dbReference type="FunFam" id="3.40.50.300:FF:000198">
    <property type="entry name" value="Activating signal cointegrator 1 complex subunit"/>
    <property type="match status" value="1"/>
</dbReference>
<dbReference type="FunFam" id="1.10.10.10:FF:000012">
    <property type="entry name" value="U5 small nuclear ribonucleoprotein helicase"/>
    <property type="match status" value="1"/>
</dbReference>
<evidence type="ECO:0000256" key="3">
    <source>
        <dbReference type="ARBA" id="ARBA00022801"/>
    </source>
</evidence>
<dbReference type="FunFam" id="1.10.3380.10:FF:000001">
    <property type="entry name" value="U5 small nuclear ribonucleoprotein helicase"/>
    <property type="match status" value="1"/>
</dbReference>
<dbReference type="Gene3D" id="1.10.3380.10">
    <property type="entry name" value="Sec63 N-terminal domain-like domain"/>
    <property type="match status" value="2"/>
</dbReference>
<dbReference type="GO" id="GO:0004386">
    <property type="term" value="F:helicase activity"/>
    <property type="evidence" value="ECO:0007669"/>
    <property type="project" value="UniProtKB-KW"/>
</dbReference>
<keyword evidence="4" id="KW-0347">Helicase</keyword>
<dbReference type="InterPro" id="IPR057842">
    <property type="entry name" value="WH_MER3"/>
</dbReference>
<dbReference type="SMART" id="SM00382">
    <property type="entry name" value="AAA"/>
    <property type="match status" value="2"/>
</dbReference>
<dbReference type="InterPro" id="IPR003593">
    <property type="entry name" value="AAA+_ATPase"/>
</dbReference>
<dbReference type="GO" id="GO:0003676">
    <property type="term" value="F:nucleic acid binding"/>
    <property type="evidence" value="ECO:0007669"/>
    <property type="project" value="InterPro"/>
</dbReference>
<dbReference type="GO" id="GO:0016787">
    <property type="term" value="F:hydrolase activity"/>
    <property type="evidence" value="ECO:0007669"/>
    <property type="project" value="UniProtKB-KW"/>
</dbReference>
<dbReference type="InterPro" id="IPR001650">
    <property type="entry name" value="Helicase_C-like"/>
</dbReference>
<dbReference type="FunFam" id="2.60.40.150:FF:000004">
    <property type="entry name" value="RNA helicase, activating signal cointegrator 1"/>
    <property type="match status" value="1"/>
</dbReference>
<dbReference type="InterPro" id="IPR027417">
    <property type="entry name" value="P-loop_NTPase"/>
</dbReference>